<name>A0A1H4J0B9_9BACT</name>
<protein>
    <submittedName>
        <fullName evidence="2">Alginate export</fullName>
    </submittedName>
</protein>
<organism evidence="2 3">
    <name type="scientific">Terriglobus roseus</name>
    <dbReference type="NCBI Taxonomy" id="392734"/>
    <lineage>
        <taxon>Bacteria</taxon>
        <taxon>Pseudomonadati</taxon>
        <taxon>Acidobacteriota</taxon>
        <taxon>Terriglobia</taxon>
        <taxon>Terriglobales</taxon>
        <taxon>Acidobacteriaceae</taxon>
        <taxon>Terriglobus</taxon>
    </lineage>
</organism>
<dbReference type="Pfam" id="PF13372">
    <property type="entry name" value="Alginate_exp"/>
    <property type="match status" value="1"/>
</dbReference>
<dbReference type="AlphaFoldDB" id="A0A1H4J0B9"/>
<dbReference type="OrthoDB" id="108116at2"/>
<sequence length="466" mass="51129">MNTFRSTYRLMVMLLLSSTYGVAQYARYPKISGDVQALRLKEIPEWLTFDTSLRARVESQSAVNLDRGKGPVYALTRARVGLRFQPTPWFNAYVQAQDSHALGLSSQDASPTMRDTFDLRQAVISFRKRSSQIVVGRQPLRFGDERLIGISDWTNVSRTFDAVLFETEGKNRISVFSSSVVNVYPGRPDRANGGLHLHGAVLALDSVVPRTSIEPFLFVQTVANVSSPLQTRGHETQFTFGAFAAGDLPNGFFYSGTAALQRGSYAGQSIHSGGVIARVGYTARKLPLAPEASVEYDFATGGDPRRPDRRLTFDQLYPSDHNVFGLVDLFGWQNIQQFRLGTTLIPAKGLTVSFQAEDLHLASVSDAAYGAGGAALLLAPSDGFHISHLGTELDLSAKYFKHDFVTNVGVGHLFPGGVLSEAGKGTPLTIVYLSFTYRFKVQKRDASAATRSHADYLVHNKESDDE</sequence>
<gene>
    <name evidence="2" type="ORF">SAMN05443244_0259</name>
</gene>
<feature type="domain" description="Alginate export" evidence="1">
    <location>
        <begin position="46"/>
        <end position="423"/>
    </location>
</feature>
<reference evidence="2 3" key="1">
    <citation type="submission" date="2016-10" db="EMBL/GenBank/DDBJ databases">
        <authorList>
            <person name="de Groot N.N."/>
        </authorList>
    </citation>
    <scope>NUCLEOTIDE SEQUENCE [LARGE SCALE GENOMIC DNA]</scope>
    <source>
        <strain evidence="2 3">AB35.6</strain>
    </source>
</reference>
<dbReference type="RefSeq" id="WP_083350243.1">
    <property type="nucleotide sequence ID" value="NZ_FNSD01000001.1"/>
</dbReference>
<accession>A0A1H4J0B9</accession>
<evidence type="ECO:0000313" key="3">
    <source>
        <dbReference type="Proteomes" id="UP000182409"/>
    </source>
</evidence>
<dbReference type="Gene3D" id="2.40.160.100">
    <property type="match status" value="1"/>
</dbReference>
<dbReference type="InterPro" id="IPR053728">
    <property type="entry name" value="Alginate_Permeability_Chnl"/>
</dbReference>
<evidence type="ECO:0000259" key="1">
    <source>
        <dbReference type="Pfam" id="PF13372"/>
    </source>
</evidence>
<evidence type="ECO:0000313" key="2">
    <source>
        <dbReference type="EMBL" id="SEB39760.1"/>
    </source>
</evidence>
<dbReference type="InterPro" id="IPR025388">
    <property type="entry name" value="Alginate_export_dom"/>
</dbReference>
<dbReference type="Proteomes" id="UP000182409">
    <property type="component" value="Unassembled WGS sequence"/>
</dbReference>
<proteinExistence type="predicted"/>
<dbReference type="EMBL" id="FNSD01000001">
    <property type="protein sequence ID" value="SEB39760.1"/>
    <property type="molecule type" value="Genomic_DNA"/>
</dbReference>